<keyword evidence="2" id="KW-1185">Reference proteome</keyword>
<dbReference type="GO" id="GO:1901135">
    <property type="term" value="P:carbohydrate derivative metabolic process"/>
    <property type="evidence" value="ECO:0007669"/>
    <property type="project" value="UniProtKB-ARBA"/>
</dbReference>
<dbReference type="PANTHER" id="PTHR48044">
    <property type="entry name" value="GLYCOSYLTRANSFERASE"/>
    <property type="match status" value="1"/>
</dbReference>
<dbReference type="AlphaFoldDB" id="A0AAN8URL3"/>
<dbReference type="PANTHER" id="PTHR48044:SF42">
    <property type="entry name" value="GLYCOSYLTRANSFERASE"/>
    <property type="match status" value="1"/>
</dbReference>
<dbReference type="SUPFAM" id="SSF53756">
    <property type="entry name" value="UDP-Glycosyltransferase/glycogen phosphorylase"/>
    <property type="match status" value="1"/>
</dbReference>
<dbReference type="Gene3D" id="3.40.50.2000">
    <property type="entry name" value="Glycogen Phosphorylase B"/>
    <property type="match status" value="1"/>
</dbReference>
<organism evidence="1 2">
    <name type="scientific">Dillenia turbinata</name>
    <dbReference type="NCBI Taxonomy" id="194707"/>
    <lineage>
        <taxon>Eukaryota</taxon>
        <taxon>Viridiplantae</taxon>
        <taxon>Streptophyta</taxon>
        <taxon>Embryophyta</taxon>
        <taxon>Tracheophyta</taxon>
        <taxon>Spermatophyta</taxon>
        <taxon>Magnoliopsida</taxon>
        <taxon>eudicotyledons</taxon>
        <taxon>Gunneridae</taxon>
        <taxon>Pentapetalae</taxon>
        <taxon>Dilleniales</taxon>
        <taxon>Dilleniaceae</taxon>
        <taxon>Dillenia</taxon>
    </lineage>
</organism>
<proteinExistence type="predicted"/>
<dbReference type="Proteomes" id="UP001370490">
    <property type="component" value="Unassembled WGS sequence"/>
</dbReference>
<evidence type="ECO:0000313" key="2">
    <source>
        <dbReference type="Proteomes" id="UP001370490"/>
    </source>
</evidence>
<dbReference type="GO" id="GO:0008194">
    <property type="term" value="F:UDP-glycosyltransferase activity"/>
    <property type="evidence" value="ECO:0007669"/>
    <property type="project" value="UniProtKB-ARBA"/>
</dbReference>
<dbReference type="EMBL" id="JBAMMX010000024">
    <property type="protein sequence ID" value="KAK6916196.1"/>
    <property type="molecule type" value="Genomic_DNA"/>
</dbReference>
<evidence type="ECO:0000313" key="1">
    <source>
        <dbReference type="EMBL" id="KAK6916196.1"/>
    </source>
</evidence>
<protein>
    <submittedName>
        <fullName evidence="1">Uncharacterized protein</fullName>
    </submittedName>
</protein>
<reference evidence="1 2" key="1">
    <citation type="submission" date="2023-12" db="EMBL/GenBank/DDBJ databases">
        <title>A high-quality genome assembly for Dillenia turbinata (Dilleniales).</title>
        <authorList>
            <person name="Chanderbali A."/>
        </authorList>
    </citation>
    <scope>NUCLEOTIDE SEQUENCE [LARGE SCALE GENOMIC DNA]</scope>
    <source>
        <strain evidence="1">LSX21</strain>
        <tissue evidence="1">Leaf</tissue>
    </source>
</reference>
<gene>
    <name evidence="1" type="ORF">RJ641_019057</name>
</gene>
<name>A0AAN8URL3_9MAGN</name>
<comment type="caution">
    <text evidence="1">The sequence shown here is derived from an EMBL/GenBank/DDBJ whole genome shotgun (WGS) entry which is preliminary data.</text>
</comment>
<accession>A0AAN8URL3</accession>
<sequence>MKNQNHLPVDSEWSSTFRWLDKQKPNSVVFVGFGTEYKMHCKEMHELAFALEISKLPFIWILRNPEEQEGSGLPGFASSARDIDSSCNKRLPLQLCMGLNHRVTWHRTSFNSLANGLRLRFECKTASGERSCLEMQRSEDGSFS</sequence>